<accession>A0AAV1RM61</accession>
<dbReference type="EMBL" id="CAWUPB010001108">
    <property type="protein sequence ID" value="CAK7337801.1"/>
    <property type="molecule type" value="Genomic_DNA"/>
</dbReference>
<keyword evidence="1" id="KW-0472">Membrane</keyword>
<keyword evidence="3" id="KW-1185">Reference proteome</keyword>
<name>A0AAV1RM61_9ROSI</name>
<dbReference type="AlphaFoldDB" id="A0AAV1RM61"/>
<protein>
    <submittedName>
        <fullName evidence="2">Uncharacterized protein</fullName>
    </submittedName>
</protein>
<sequence length="104" mass="11709">MGLYLYAHHQVKCQIASSHLLGYGNSKLHNGWKSVIASSNPLVAEIGQRLWPLVVTNKAEELREVTMMKEKLSSLLADLFGFLAWFFIVLVATWLELLVIALLL</sequence>
<keyword evidence="1" id="KW-1133">Transmembrane helix</keyword>
<keyword evidence="1" id="KW-0812">Transmembrane</keyword>
<evidence type="ECO:0000256" key="1">
    <source>
        <dbReference type="SAM" id="Phobius"/>
    </source>
</evidence>
<reference evidence="2 3" key="1">
    <citation type="submission" date="2024-01" db="EMBL/GenBank/DDBJ databases">
        <authorList>
            <person name="Waweru B."/>
        </authorList>
    </citation>
    <scope>NUCLEOTIDE SEQUENCE [LARGE SCALE GENOMIC DNA]</scope>
</reference>
<evidence type="ECO:0000313" key="2">
    <source>
        <dbReference type="EMBL" id="CAK7337801.1"/>
    </source>
</evidence>
<dbReference type="Proteomes" id="UP001314170">
    <property type="component" value="Unassembled WGS sequence"/>
</dbReference>
<proteinExistence type="predicted"/>
<organism evidence="2 3">
    <name type="scientific">Dovyalis caffra</name>
    <dbReference type="NCBI Taxonomy" id="77055"/>
    <lineage>
        <taxon>Eukaryota</taxon>
        <taxon>Viridiplantae</taxon>
        <taxon>Streptophyta</taxon>
        <taxon>Embryophyta</taxon>
        <taxon>Tracheophyta</taxon>
        <taxon>Spermatophyta</taxon>
        <taxon>Magnoliopsida</taxon>
        <taxon>eudicotyledons</taxon>
        <taxon>Gunneridae</taxon>
        <taxon>Pentapetalae</taxon>
        <taxon>rosids</taxon>
        <taxon>fabids</taxon>
        <taxon>Malpighiales</taxon>
        <taxon>Salicaceae</taxon>
        <taxon>Flacourtieae</taxon>
        <taxon>Dovyalis</taxon>
    </lineage>
</organism>
<comment type="caution">
    <text evidence="2">The sequence shown here is derived from an EMBL/GenBank/DDBJ whole genome shotgun (WGS) entry which is preliminary data.</text>
</comment>
<evidence type="ECO:0000313" key="3">
    <source>
        <dbReference type="Proteomes" id="UP001314170"/>
    </source>
</evidence>
<feature type="transmembrane region" description="Helical" evidence="1">
    <location>
        <begin position="75"/>
        <end position="103"/>
    </location>
</feature>
<gene>
    <name evidence="2" type="ORF">DCAF_LOCUS12839</name>
</gene>